<dbReference type="AlphaFoldDB" id="A0A0B7IUR5"/>
<dbReference type="SUPFAM" id="SSF55785">
    <property type="entry name" value="PYP-like sensor domain (PAS domain)"/>
    <property type="match status" value="1"/>
</dbReference>
<dbReference type="CDD" id="cd00130">
    <property type="entry name" value="PAS"/>
    <property type="match status" value="1"/>
</dbReference>
<keyword evidence="4" id="KW-0808">Transferase</keyword>
<feature type="region of interest" description="Disordered" evidence="1">
    <location>
        <begin position="211"/>
        <end position="231"/>
    </location>
</feature>
<keyword evidence="6" id="KW-1185">Reference proteome</keyword>
<dbReference type="EMBL" id="CDOI01000167">
    <property type="protein sequence ID" value="CEN48053.1"/>
    <property type="molecule type" value="Genomic_DNA"/>
</dbReference>
<evidence type="ECO:0000313" key="4">
    <source>
        <dbReference type="EMBL" id="CEN53812.1"/>
    </source>
</evidence>
<dbReference type="GO" id="GO:0004673">
    <property type="term" value="F:protein histidine kinase activity"/>
    <property type="evidence" value="ECO:0007669"/>
    <property type="project" value="UniProtKB-EC"/>
</dbReference>
<feature type="compositionally biased region" description="Basic and acidic residues" evidence="1">
    <location>
        <begin position="211"/>
        <end position="221"/>
    </location>
</feature>
<evidence type="ECO:0000313" key="5">
    <source>
        <dbReference type="Proteomes" id="UP000038200"/>
    </source>
</evidence>
<dbReference type="GeneID" id="97264772"/>
<dbReference type="STRING" id="1848903.CCAND38_540004"/>
<dbReference type="Proteomes" id="UP000045051">
    <property type="component" value="Unassembled WGS sequence"/>
</dbReference>
<sequence>MKNNSDETKTNTNSLKETEGGAKKNCVVRPTPINEEVQWDKSKTLMSRTDKFGNIEYANDDFIDVSGYEAYELMSQPHSIIRHPDMPKVVFKILWDNLKTRENFHAIIKNMSKSGKYYWVITNFEIKKDAEDKIIGFVSYRKALPKSIIEESIEPLYRRLLKIEQVNGLEVSEKYFMGYLEDMGVSYYEFVANLLKTYKEEIESVISKEVSKEAEDDKSAEKGGFLSKIVS</sequence>
<feature type="domain" description="PAS fold-3" evidence="2">
    <location>
        <begin position="56"/>
        <end position="139"/>
    </location>
</feature>
<dbReference type="OrthoDB" id="9759607at2"/>
<evidence type="ECO:0000313" key="3">
    <source>
        <dbReference type="EMBL" id="CEN48053.1"/>
    </source>
</evidence>
<dbReference type="Proteomes" id="UP000038200">
    <property type="component" value="Unassembled WGS sequence"/>
</dbReference>
<accession>A0A0B7IUR5</accession>
<dbReference type="InterPro" id="IPR000014">
    <property type="entry name" value="PAS"/>
</dbReference>
<evidence type="ECO:0000313" key="6">
    <source>
        <dbReference type="Proteomes" id="UP000045051"/>
    </source>
</evidence>
<evidence type="ECO:0000259" key="2">
    <source>
        <dbReference type="Pfam" id="PF08447"/>
    </source>
</evidence>
<feature type="region of interest" description="Disordered" evidence="1">
    <location>
        <begin position="1"/>
        <end position="29"/>
    </location>
</feature>
<dbReference type="Gene3D" id="3.30.450.20">
    <property type="entry name" value="PAS domain"/>
    <property type="match status" value="1"/>
</dbReference>
<dbReference type="InterPro" id="IPR035965">
    <property type="entry name" value="PAS-like_dom_sf"/>
</dbReference>
<dbReference type="EMBL" id="CDOL01000249">
    <property type="protein sequence ID" value="CEN53812.1"/>
    <property type="molecule type" value="Genomic_DNA"/>
</dbReference>
<reference evidence="5 6" key="1">
    <citation type="submission" date="2015-01" db="EMBL/GenBank/DDBJ databases">
        <authorList>
            <person name="MANFREDI Pablo"/>
        </authorList>
    </citation>
    <scope>NUCLEOTIDE SEQUENCE [LARGE SCALE GENOMIC DNA]</scope>
    <source>
        <strain evidence="3 6">CcD38</strain>
        <strain evidence="4 5">CcD93</strain>
    </source>
</reference>
<gene>
    <name evidence="3" type="ORF">CCAND38_540004</name>
    <name evidence="4" type="ORF">CCAND93_590022</name>
</gene>
<name>A0A0B7IUR5_9FLAO</name>
<organism evidence="4 5">
    <name type="scientific">Capnocytophaga canis</name>
    <dbReference type="NCBI Taxonomy" id="1848903"/>
    <lineage>
        <taxon>Bacteria</taxon>
        <taxon>Pseudomonadati</taxon>
        <taxon>Bacteroidota</taxon>
        <taxon>Flavobacteriia</taxon>
        <taxon>Flavobacteriales</taxon>
        <taxon>Flavobacteriaceae</taxon>
        <taxon>Capnocytophaga</taxon>
    </lineage>
</organism>
<proteinExistence type="predicted"/>
<dbReference type="EC" id="2.7.13.3" evidence="4"/>
<evidence type="ECO:0000256" key="1">
    <source>
        <dbReference type="SAM" id="MobiDB-lite"/>
    </source>
</evidence>
<dbReference type="NCBIfam" id="TIGR00229">
    <property type="entry name" value="sensory_box"/>
    <property type="match status" value="1"/>
</dbReference>
<protein>
    <submittedName>
        <fullName evidence="4">Putative sensor (PAS) domain for methyl-accepting chemotaxis sensory transducer</fullName>
        <ecNumber evidence="4">2.7.13.3</ecNumber>
    </submittedName>
</protein>
<dbReference type="RefSeq" id="WP_082021476.1">
    <property type="nucleotide sequence ID" value="NZ_BOQK01000010.1"/>
</dbReference>
<dbReference type="Pfam" id="PF08447">
    <property type="entry name" value="PAS_3"/>
    <property type="match status" value="1"/>
</dbReference>
<dbReference type="InterPro" id="IPR013655">
    <property type="entry name" value="PAS_fold_3"/>
</dbReference>